<reference evidence="2" key="1">
    <citation type="journal article" date="2018" name="Genome Announc.">
        <title>Draft Genome Sequence of the Nitrogen-Fixing and Hormogonia-Inducing Cyanobacterium Nostoc cycadae Strain WK-1, Isolated from the Coralloid Roots of Cycas revoluta.</title>
        <authorList>
            <person name="Kanesaki Y."/>
            <person name="Hirose M."/>
            <person name="Hirose Y."/>
            <person name="Fujisawa T."/>
            <person name="Nakamura Y."/>
            <person name="Watanabe S."/>
            <person name="Matsunaga S."/>
            <person name="Uchida H."/>
            <person name="Murakami A."/>
        </authorList>
    </citation>
    <scope>NUCLEOTIDE SEQUENCE [LARGE SCALE GENOMIC DNA]</scope>
    <source>
        <strain evidence="2">WK-1</strain>
    </source>
</reference>
<accession>A0A2H6LR53</accession>
<organism evidence="1 2">
    <name type="scientific">Nostoc cycadae WK-1</name>
    <dbReference type="NCBI Taxonomy" id="1861711"/>
    <lineage>
        <taxon>Bacteria</taxon>
        <taxon>Bacillati</taxon>
        <taxon>Cyanobacteriota</taxon>
        <taxon>Cyanophyceae</taxon>
        <taxon>Nostocales</taxon>
        <taxon>Nostocaceae</taxon>
        <taxon>Nostoc</taxon>
    </lineage>
</organism>
<gene>
    <name evidence="1" type="ORF">NCWK1_5452</name>
</gene>
<dbReference type="RefSeq" id="WP_103126996.1">
    <property type="nucleotide sequence ID" value="NZ_DF978456.1"/>
</dbReference>
<sequence>MTKKIELYDFVRPRTETDSVWRVIDIKPDGQIVAQKRYNTLEPKQINQVVSKADFFELLNEAEIDE</sequence>
<dbReference type="EMBL" id="BDGE01000116">
    <property type="protein sequence ID" value="GBE95664.1"/>
    <property type="molecule type" value="Genomic_DNA"/>
</dbReference>
<evidence type="ECO:0000313" key="1">
    <source>
        <dbReference type="EMBL" id="GBE95664.1"/>
    </source>
</evidence>
<evidence type="ECO:0000313" key="2">
    <source>
        <dbReference type="Proteomes" id="UP000236527"/>
    </source>
</evidence>
<protein>
    <submittedName>
        <fullName evidence="1">GRAM domain-containing protein 3, partial</fullName>
    </submittedName>
</protein>
<keyword evidence="2" id="KW-1185">Reference proteome</keyword>
<comment type="caution">
    <text evidence="1">The sequence shown here is derived from an EMBL/GenBank/DDBJ whole genome shotgun (WGS) entry which is preliminary data.</text>
</comment>
<proteinExistence type="predicted"/>
<dbReference type="AlphaFoldDB" id="A0A2H6LR53"/>
<dbReference type="Proteomes" id="UP000236527">
    <property type="component" value="Unassembled WGS sequence"/>
</dbReference>
<name>A0A2H6LR53_9NOSO</name>